<dbReference type="AlphaFoldDB" id="A0A199U9G9"/>
<name>A0A199U9G9_MANES</name>
<proteinExistence type="predicted"/>
<accession>A0A199U9G9</accession>
<evidence type="ECO:0000313" key="1">
    <source>
        <dbReference type="EMBL" id="OAY21292.1"/>
    </source>
</evidence>
<protein>
    <submittedName>
        <fullName evidence="1">Uncharacterized protein</fullName>
    </submittedName>
</protein>
<sequence>MQFILCFDFYNEHLITTNQMNTTVRFDSQFLQNAYHSKELSKY</sequence>
<reference evidence="1" key="1">
    <citation type="submission" date="2016-02" db="EMBL/GenBank/DDBJ databases">
        <title>WGS assembly of Manihot esculenta.</title>
        <authorList>
            <person name="Bredeson J.V."/>
            <person name="Prochnik S.E."/>
            <person name="Lyons J.B."/>
            <person name="Schmutz J."/>
            <person name="Grimwood J."/>
            <person name="Vrebalov J."/>
            <person name="Bart R.S."/>
            <person name="Amuge T."/>
            <person name="Ferguson M.E."/>
            <person name="Green R."/>
            <person name="Putnam N."/>
            <person name="Stites J."/>
            <person name="Rounsley S."/>
            <person name="Rokhsar D.S."/>
        </authorList>
    </citation>
    <scope>NUCLEOTIDE SEQUENCE [LARGE SCALE GENOMIC DNA]</scope>
    <source>
        <tissue evidence="1">Leaf</tissue>
    </source>
</reference>
<gene>
    <name evidence="1" type="ORF">MANES_S100600</name>
</gene>
<organism evidence="1">
    <name type="scientific">Manihot esculenta</name>
    <name type="common">Cassava</name>
    <name type="synonym">Jatropha manihot</name>
    <dbReference type="NCBI Taxonomy" id="3983"/>
    <lineage>
        <taxon>Eukaryota</taxon>
        <taxon>Viridiplantae</taxon>
        <taxon>Streptophyta</taxon>
        <taxon>Embryophyta</taxon>
        <taxon>Tracheophyta</taxon>
        <taxon>Spermatophyta</taxon>
        <taxon>Magnoliopsida</taxon>
        <taxon>eudicotyledons</taxon>
        <taxon>Gunneridae</taxon>
        <taxon>Pentapetalae</taxon>
        <taxon>rosids</taxon>
        <taxon>fabids</taxon>
        <taxon>Malpighiales</taxon>
        <taxon>Euphorbiaceae</taxon>
        <taxon>Crotonoideae</taxon>
        <taxon>Manihoteae</taxon>
        <taxon>Manihot</taxon>
    </lineage>
</organism>
<dbReference type="EMBL" id="KV451345">
    <property type="protein sequence ID" value="OAY21292.1"/>
    <property type="molecule type" value="Genomic_DNA"/>
</dbReference>